<dbReference type="Proteomes" id="UP000663193">
    <property type="component" value="Chromosome 3"/>
</dbReference>
<sequence>RAEAETQQPKTKGFTADNYERIPPRGQVELHRTFAAHRNAIQRTPSSSRYSDLVTFILFRWSVMKQSRTQYVGAQPLLSGMWLPCHPCYPYYIHGTPDCVWLSALLGPSARHTVRENASLLPRPHAHAAQEWTQVYPWLLLHPANSPCLRRASIP</sequence>
<reference evidence="2" key="1">
    <citation type="journal article" date="2021" name="BMC Genomics">
        <title>Chromosome-level genome assembly and manually-curated proteome of model necrotroph Parastagonospora nodorum Sn15 reveals a genome-wide trove of candidate effector homologs, and redundancy of virulence-related functions within an accessory chromosome.</title>
        <authorList>
            <person name="Bertazzoni S."/>
            <person name="Jones D.A.B."/>
            <person name="Phan H.T."/>
            <person name="Tan K.-C."/>
            <person name="Hane J.K."/>
        </authorList>
    </citation>
    <scope>NUCLEOTIDE SEQUENCE [LARGE SCALE GENOMIC DNA]</scope>
    <source>
        <strain evidence="2">SN15 / ATCC MYA-4574 / FGSC 10173)</strain>
    </source>
</reference>
<keyword evidence="2" id="KW-1185">Reference proteome</keyword>
<dbReference type="EMBL" id="CP069025">
    <property type="protein sequence ID" value="QRC93777.1"/>
    <property type="molecule type" value="Genomic_DNA"/>
</dbReference>
<dbReference type="VEuPathDB" id="FungiDB:JI435_039680"/>
<evidence type="ECO:0000313" key="1">
    <source>
        <dbReference type="EMBL" id="QRC93777.1"/>
    </source>
</evidence>
<evidence type="ECO:0000313" key="2">
    <source>
        <dbReference type="Proteomes" id="UP000663193"/>
    </source>
</evidence>
<feature type="non-terminal residue" evidence="1">
    <location>
        <position position="1"/>
    </location>
</feature>
<proteinExistence type="predicted"/>
<name>A0A7U2HZH5_PHANO</name>
<gene>
    <name evidence="1" type="ORF">JI435_039680</name>
</gene>
<dbReference type="AlphaFoldDB" id="A0A7U2HZH5"/>
<organism evidence="1 2">
    <name type="scientific">Phaeosphaeria nodorum (strain SN15 / ATCC MYA-4574 / FGSC 10173)</name>
    <name type="common">Glume blotch fungus</name>
    <name type="synonym">Parastagonospora nodorum</name>
    <dbReference type="NCBI Taxonomy" id="321614"/>
    <lineage>
        <taxon>Eukaryota</taxon>
        <taxon>Fungi</taxon>
        <taxon>Dikarya</taxon>
        <taxon>Ascomycota</taxon>
        <taxon>Pezizomycotina</taxon>
        <taxon>Dothideomycetes</taxon>
        <taxon>Pleosporomycetidae</taxon>
        <taxon>Pleosporales</taxon>
        <taxon>Pleosporineae</taxon>
        <taxon>Phaeosphaeriaceae</taxon>
        <taxon>Parastagonospora</taxon>
    </lineage>
</organism>
<protein>
    <submittedName>
        <fullName evidence="1">Uncharacterized protein</fullName>
    </submittedName>
</protein>
<accession>A0A7U2HZH5</accession>